<accession>A0AAN9T6A0</accession>
<dbReference type="GO" id="GO:0003755">
    <property type="term" value="F:peptidyl-prolyl cis-trans isomerase activity"/>
    <property type="evidence" value="ECO:0007669"/>
    <property type="project" value="UniProtKB-UniRule"/>
</dbReference>
<dbReference type="PANTHER" id="PTHR11071">
    <property type="entry name" value="PEPTIDYL-PROLYL CIS-TRANS ISOMERASE"/>
    <property type="match status" value="1"/>
</dbReference>
<dbReference type="SUPFAM" id="SSF50891">
    <property type="entry name" value="Cyclophilin-like"/>
    <property type="match status" value="1"/>
</dbReference>
<comment type="caution">
    <text evidence="8">The sequence shown here is derived from an EMBL/GenBank/DDBJ whole genome shotgun (WGS) entry which is preliminary data.</text>
</comment>
<dbReference type="Gene3D" id="2.40.100.10">
    <property type="entry name" value="Cyclophilin-like"/>
    <property type="match status" value="1"/>
</dbReference>
<dbReference type="GO" id="GO:0006457">
    <property type="term" value="P:protein folding"/>
    <property type="evidence" value="ECO:0007669"/>
    <property type="project" value="TreeGrafter"/>
</dbReference>
<evidence type="ECO:0000313" key="8">
    <source>
        <dbReference type="EMBL" id="KAK7571112.1"/>
    </source>
</evidence>
<organism evidence="8 9">
    <name type="scientific">Parthenolecanium corni</name>
    <dbReference type="NCBI Taxonomy" id="536013"/>
    <lineage>
        <taxon>Eukaryota</taxon>
        <taxon>Metazoa</taxon>
        <taxon>Ecdysozoa</taxon>
        <taxon>Arthropoda</taxon>
        <taxon>Hexapoda</taxon>
        <taxon>Insecta</taxon>
        <taxon>Pterygota</taxon>
        <taxon>Neoptera</taxon>
        <taxon>Paraneoptera</taxon>
        <taxon>Hemiptera</taxon>
        <taxon>Sternorrhyncha</taxon>
        <taxon>Coccoidea</taxon>
        <taxon>Coccidae</taxon>
        <taxon>Parthenolecanium</taxon>
    </lineage>
</organism>
<dbReference type="InterPro" id="IPR002130">
    <property type="entry name" value="Cyclophilin-type_PPIase_dom"/>
</dbReference>
<dbReference type="Pfam" id="PF00160">
    <property type="entry name" value="Pro_isomerase"/>
    <property type="match status" value="1"/>
</dbReference>
<keyword evidence="3 5" id="KW-0697">Rotamase</keyword>
<comment type="similarity">
    <text evidence="5">Belongs to the cyclophilin-type PPIase family.</text>
</comment>
<evidence type="ECO:0000256" key="2">
    <source>
        <dbReference type="ARBA" id="ARBA00002388"/>
    </source>
</evidence>
<dbReference type="PROSITE" id="PS50072">
    <property type="entry name" value="CSA_PPIASE_2"/>
    <property type="match status" value="1"/>
</dbReference>
<evidence type="ECO:0000256" key="6">
    <source>
        <dbReference type="SAM" id="MobiDB-lite"/>
    </source>
</evidence>
<reference evidence="8 9" key="1">
    <citation type="submission" date="2024-03" db="EMBL/GenBank/DDBJ databases">
        <title>Adaptation during the transition from Ophiocordyceps entomopathogen to insect associate is accompanied by gene loss and intensified selection.</title>
        <authorList>
            <person name="Ward C.M."/>
            <person name="Onetto C.A."/>
            <person name="Borneman A.R."/>
        </authorList>
    </citation>
    <scope>NUCLEOTIDE SEQUENCE [LARGE SCALE GENOMIC DNA]</scope>
    <source>
        <strain evidence="8">AWRI1</strain>
        <tissue evidence="8">Single Adult Female</tissue>
    </source>
</reference>
<feature type="domain" description="PPIase cyclophilin-type" evidence="7">
    <location>
        <begin position="143"/>
        <end position="299"/>
    </location>
</feature>
<dbReference type="GO" id="GO:0016018">
    <property type="term" value="F:cyclosporin A binding"/>
    <property type="evidence" value="ECO:0007669"/>
    <property type="project" value="TreeGrafter"/>
</dbReference>
<dbReference type="FunFam" id="2.40.100.10:FF:000013">
    <property type="entry name" value="Peptidyl-prolyl cis-trans isomerase"/>
    <property type="match status" value="1"/>
</dbReference>
<evidence type="ECO:0000313" key="9">
    <source>
        <dbReference type="Proteomes" id="UP001367676"/>
    </source>
</evidence>
<dbReference type="Proteomes" id="UP001367676">
    <property type="component" value="Unassembled WGS sequence"/>
</dbReference>
<gene>
    <name evidence="8" type="ORF">V9T40_014716</name>
</gene>
<dbReference type="EMBL" id="JBBCAQ010000041">
    <property type="protein sequence ID" value="KAK7571112.1"/>
    <property type="molecule type" value="Genomic_DNA"/>
</dbReference>
<name>A0AAN9T6A0_9HEMI</name>
<comment type="catalytic activity">
    <reaction evidence="1 5">
        <text>[protein]-peptidylproline (omega=180) = [protein]-peptidylproline (omega=0)</text>
        <dbReference type="Rhea" id="RHEA:16237"/>
        <dbReference type="Rhea" id="RHEA-COMP:10747"/>
        <dbReference type="Rhea" id="RHEA-COMP:10748"/>
        <dbReference type="ChEBI" id="CHEBI:83833"/>
        <dbReference type="ChEBI" id="CHEBI:83834"/>
        <dbReference type="EC" id="5.2.1.8"/>
    </reaction>
</comment>
<evidence type="ECO:0000256" key="3">
    <source>
        <dbReference type="ARBA" id="ARBA00023110"/>
    </source>
</evidence>
<dbReference type="InterPro" id="IPR029000">
    <property type="entry name" value="Cyclophilin-like_dom_sf"/>
</dbReference>
<dbReference type="EC" id="5.2.1.8" evidence="5"/>
<keyword evidence="4 5" id="KW-0413">Isomerase</keyword>
<evidence type="ECO:0000256" key="5">
    <source>
        <dbReference type="RuleBase" id="RU363019"/>
    </source>
</evidence>
<protein>
    <recommendedName>
        <fullName evidence="5">Peptidyl-prolyl cis-trans isomerase</fullName>
        <shortName evidence="5">PPIase</shortName>
        <ecNumber evidence="5">5.2.1.8</ecNumber>
    </recommendedName>
</protein>
<feature type="region of interest" description="Disordered" evidence="6">
    <location>
        <begin position="21"/>
        <end position="73"/>
    </location>
</feature>
<evidence type="ECO:0000256" key="4">
    <source>
        <dbReference type="ARBA" id="ARBA00023235"/>
    </source>
</evidence>
<proteinExistence type="inferred from homology"/>
<evidence type="ECO:0000256" key="1">
    <source>
        <dbReference type="ARBA" id="ARBA00000971"/>
    </source>
</evidence>
<dbReference type="GO" id="GO:0005737">
    <property type="term" value="C:cytoplasm"/>
    <property type="evidence" value="ECO:0007669"/>
    <property type="project" value="TreeGrafter"/>
</dbReference>
<dbReference type="PANTHER" id="PTHR11071:SF561">
    <property type="entry name" value="PEPTIDYL-PROLYL CIS-TRANS ISOMERASE D-RELATED"/>
    <property type="match status" value="1"/>
</dbReference>
<comment type="function">
    <text evidence="2 5">PPIases accelerate the folding of proteins. It catalyzes the cis-trans isomerization of proline imidic peptide bonds in oligopeptides.</text>
</comment>
<sequence length="300" mass="33476">MATTQKRFVFFRFARDRRAFDRQSGSVRRPRLFSRSTSTRPPPAAAGSALVHRRRRLPRSTSPPSPQPSPLFARRKHPLAISRASRLIFYGKSSSPAARNELDASVRRQPQFTRVPPTMNRNKKEAKPKSFRRIAGGKLPRVYFDLTVDGSPIGKIVMELRNDVVPKTAENFRVLCVGSRGYSYEGCIFHRIVPNFMAQSGDFINNNGTGGISIYGGKFEDENFLLKHDKPGILSMANSGPNTNGSQFCITFVKAPWLDNEHVVFGSVVHGMDILMSLEQYGSKDGTTTKTVRIAKSGQL</sequence>
<keyword evidence="9" id="KW-1185">Reference proteome</keyword>
<dbReference type="AlphaFoldDB" id="A0AAN9T6A0"/>
<dbReference type="PRINTS" id="PR00153">
    <property type="entry name" value="CSAPPISMRASE"/>
</dbReference>
<evidence type="ECO:0000259" key="7">
    <source>
        <dbReference type="PROSITE" id="PS50072"/>
    </source>
</evidence>